<dbReference type="SUPFAM" id="SSF48239">
    <property type="entry name" value="Terpenoid cyclases/Protein prenyltransferases"/>
    <property type="match status" value="1"/>
</dbReference>
<evidence type="ECO:0000313" key="9">
    <source>
        <dbReference type="EMBL" id="OQV15238.1"/>
    </source>
</evidence>
<keyword evidence="3" id="KW-0637">Prenyltransferase</keyword>
<protein>
    <submittedName>
        <fullName evidence="9">Geranylgeranyl transferase type-1 subunit beta</fullName>
    </submittedName>
</protein>
<gene>
    <name evidence="9" type="ORF">BV898_10620</name>
</gene>
<dbReference type="AlphaFoldDB" id="A0A1W0WJ44"/>
<name>A0A1W0WJ44_HYPEX</name>
<evidence type="ECO:0000256" key="7">
    <source>
        <dbReference type="ARBA" id="ARBA00022833"/>
    </source>
</evidence>
<evidence type="ECO:0000256" key="2">
    <source>
        <dbReference type="ARBA" id="ARBA00010497"/>
    </source>
</evidence>
<keyword evidence="10" id="KW-1185">Reference proteome</keyword>
<evidence type="ECO:0000259" key="8">
    <source>
        <dbReference type="Pfam" id="PF00432"/>
    </source>
</evidence>
<keyword evidence="5" id="KW-0479">Metal-binding</keyword>
<keyword evidence="7" id="KW-0862">Zinc</keyword>
<dbReference type="GO" id="GO:0005953">
    <property type="term" value="C:CAAX-protein geranylgeranyltransferase complex"/>
    <property type="evidence" value="ECO:0007669"/>
    <property type="project" value="TreeGrafter"/>
</dbReference>
<evidence type="ECO:0000256" key="4">
    <source>
        <dbReference type="ARBA" id="ARBA00022679"/>
    </source>
</evidence>
<evidence type="ECO:0000256" key="1">
    <source>
        <dbReference type="ARBA" id="ARBA00001947"/>
    </source>
</evidence>
<evidence type="ECO:0000256" key="3">
    <source>
        <dbReference type="ARBA" id="ARBA00022602"/>
    </source>
</evidence>
<dbReference type="PANTHER" id="PTHR11774">
    <property type="entry name" value="GERANYLGERANYL TRANSFERASE TYPE BETA SUBUNIT"/>
    <property type="match status" value="1"/>
</dbReference>
<feature type="domain" description="Prenyltransferase alpha-alpha toroid" evidence="8">
    <location>
        <begin position="15"/>
        <end position="411"/>
    </location>
</feature>
<dbReference type="Proteomes" id="UP000192578">
    <property type="component" value="Unassembled WGS sequence"/>
</dbReference>
<evidence type="ECO:0000256" key="6">
    <source>
        <dbReference type="ARBA" id="ARBA00022737"/>
    </source>
</evidence>
<dbReference type="EMBL" id="MTYJ01000092">
    <property type="protein sequence ID" value="OQV15238.1"/>
    <property type="molecule type" value="Genomic_DNA"/>
</dbReference>
<proteinExistence type="inferred from homology"/>
<comment type="cofactor">
    <cofactor evidence="1">
        <name>Zn(2+)</name>
        <dbReference type="ChEBI" id="CHEBI:29105"/>
    </cofactor>
</comment>
<dbReference type="OrthoDB" id="24893at2759"/>
<dbReference type="Pfam" id="PF00432">
    <property type="entry name" value="Prenyltrans"/>
    <property type="match status" value="1"/>
</dbReference>
<keyword evidence="4 9" id="KW-0808">Transferase</keyword>
<dbReference type="InterPro" id="IPR001330">
    <property type="entry name" value="Prenyltrans"/>
</dbReference>
<organism evidence="9 10">
    <name type="scientific">Hypsibius exemplaris</name>
    <name type="common">Freshwater tardigrade</name>
    <dbReference type="NCBI Taxonomy" id="2072580"/>
    <lineage>
        <taxon>Eukaryota</taxon>
        <taxon>Metazoa</taxon>
        <taxon>Ecdysozoa</taxon>
        <taxon>Tardigrada</taxon>
        <taxon>Eutardigrada</taxon>
        <taxon>Parachela</taxon>
        <taxon>Hypsibioidea</taxon>
        <taxon>Hypsibiidae</taxon>
        <taxon>Hypsibius</taxon>
    </lineage>
</organism>
<reference evidence="10" key="1">
    <citation type="submission" date="2017-01" db="EMBL/GenBank/DDBJ databases">
        <title>Comparative genomics of anhydrobiosis in the tardigrade Hypsibius dujardini.</title>
        <authorList>
            <person name="Yoshida Y."/>
            <person name="Koutsovoulos G."/>
            <person name="Laetsch D."/>
            <person name="Stevens L."/>
            <person name="Kumar S."/>
            <person name="Horikawa D."/>
            <person name="Ishino K."/>
            <person name="Komine S."/>
            <person name="Tomita M."/>
            <person name="Blaxter M."/>
            <person name="Arakawa K."/>
        </authorList>
    </citation>
    <scope>NUCLEOTIDE SEQUENCE [LARGE SCALE GENOMIC DNA]</scope>
    <source>
        <strain evidence="10">Z151</strain>
    </source>
</reference>
<evidence type="ECO:0000313" key="10">
    <source>
        <dbReference type="Proteomes" id="UP000192578"/>
    </source>
</evidence>
<dbReference type="Gene3D" id="1.50.10.20">
    <property type="match status" value="1"/>
</dbReference>
<dbReference type="InterPro" id="IPR045089">
    <property type="entry name" value="PGGT1B-like"/>
</dbReference>
<sequence length="429" mass="46744">MDGRDWKRKRRAVDFQRKKHVKFFERTLDGVPGSFGAQETNLITIVYFCVGGLDLLEASDALKKRKEQIISFVYSLQDKSPLTGLARGFFGNLSDTSLNEASNVAAGGFRVGPSIATTFAALNVLLTLGDDLAGVDRSGIAQFLKSLQSPDGSFHVVFPLLSSNPSSQPDDHSEADMRFVFCACAISFTIGDWSGVDIPRTLDFIWRSRTYEGGFAQCPGAECHGGSTYCAVASLKLISSFLQQQPLALPSKRGANHILLDLFETQNQREACSGGGLRDALIRWCVFRQGGGFAGRANKPEDSCYSFWVGATLKLLNAYEFVDEDCLEDFCMSTQDAVIGGFAKWPSTRSDPLHTYLCLGGLSLTARHQPRSALEEMLGFDSALPTTECDGPEKMSPSDPFVLKPVNPAVNISTTAATHLLALLRHRAP</sequence>
<dbReference type="PANTHER" id="PTHR11774:SF4">
    <property type="entry name" value="GERANYLGERANYL TRANSFERASE TYPE-1 SUBUNIT BETA"/>
    <property type="match status" value="1"/>
</dbReference>
<dbReference type="GO" id="GO:0046872">
    <property type="term" value="F:metal ion binding"/>
    <property type="evidence" value="ECO:0007669"/>
    <property type="project" value="UniProtKB-KW"/>
</dbReference>
<evidence type="ECO:0000256" key="5">
    <source>
        <dbReference type="ARBA" id="ARBA00022723"/>
    </source>
</evidence>
<accession>A0A1W0WJ44</accession>
<dbReference type="InterPro" id="IPR008930">
    <property type="entry name" value="Terpenoid_cyclase/PrenylTrfase"/>
</dbReference>
<comment type="caution">
    <text evidence="9">The sequence shown here is derived from an EMBL/GenBank/DDBJ whole genome shotgun (WGS) entry which is preliminary data.</text>
</comment>
<comment type="similarity">
    <text evidence="2">Belongs to the protein prenyltransferase subunit beta family.</text>
</comment>
<dbReference type="GO" id="GO:0004662">
    <property type="term" value="F:CAAX-protein geranylgeranyltransferase activity"/>
    <property type="evidence" value="ECO:0007669"/>
    <property type="project" value="TreeGrafter"/>
</dbReference>
<keyword evidence="6" id="KW-0677">Repeat</keyword>